<dbReference type="PANTHER" id="PTHR43735:SF3">
    <property type="entry name" value="FERROPTOSIS SUPPRESSOR PROTEIN 1"/>
    <property type="match status" value="1"/>
</dbReference>
<comment type="similarity">
    <text evidence="1">Belongs to the FAD-dependent oxidoreductase family.</text>
</comment>
<keyword evidence="7" id="KW-1185">Reference proteome</keyword>
<evidence type="ECO:0000313" key="6">
    <source>
        <dbReference type="EMBL" id="CAH0021223.1"/>
    </source>
</evidence>
<name>A0A9N9VEV6_9HYPO</name>
<protein>
    <recommendedName>
        <fullName evidence="5">FAD/NAD(P)-binding domain-containing protein</fullName>
    </recommendedName>
</protein>
<dbReference type="PANTHER" id="PTHR43735">
    <property type="entry name" value="APOPTOSIS-INDUCING FACTOR 1"/>
    <property type="match status" value="1"/>
</dbReference>
<dbReference type="GO" id="GO:0005737">
    <property type="term" value="C:cytoplasm"/>
    <property type="evidence" value="ECO:0007669"/>
    <property type="project" value="TreeGrafter"/>
</dbReference>
<dbReference type="InterPro" id="IPR036188">
    <property type="entry name" value="FAD/NAD-bd_sf"/>
</dbReference>
<comment type="caution">
    <text evidence="6">The sequence shown here is derived from an EMBL/GenBank/DDBJ whole genome shotgun (WGS) entry which is preliminary data.</text>
</comment>
<keyword evidence="4" id="KW-0560">Oxidoreductase</keyword>
<dbReference type="Proteomes" id="UP000696573">
    <property type="component" value="Unassembled WGS sequence"/>
</dbReference>
<keyword evidence="2" id="KW-0285">Flavoprotein</keyword>
<dbReference type="EMBL" id="CABFNQ020000653">
    <property type="protein sequence ID" value="CAH0021223.1"/>
    <property type="molecule type" value="Genomic_DNA"/>
</dbReference>
<evidence type="ECO:0000256" key="4">
    <source>
        <dbReference type="ARBA" id="ARBA00023002"/>
    </source>
</evidence>
<evidence type="ECO:0000256" key="3">
    <source>
        <dbReference type="ARBA" id="ARBA00022827"/>
    </source>
</evidence>
<feature type="domain" description="FAD/NAD(P)-binding" evidence="5">
    <location>
        <begin position="4"/>
        <end position="299"/>
    </location>
</feature>
<dbReference type="OrthoDB" id="202203at2759"/>
<proteinExistence type="inferred from homology"/>
<dbReference type="PRINTS" id="PR00411">
    <property type="entry name" value="PNDRDTASEI"/>
</dbReference>
<dbReference type="Pfam" id="PF07992">
    <property type="entry name" value="Pyr_redox_2"/>
    <property type="match status" value="1"/>
</dbReference>
<dbReference type="InterPro" id="IPR023753">
    <property type="entry name" value="FAD/NAD-binding_dom"/>
</dbReference>
<gene>
    <name evidence="6" type="ORF">CRHIZ90672A_00011058</name>
</gene>
<dbReference type="SUPFAM" id="SSF51905">
    <property type="entry name" value="FAD/NAD(P)-binding domain"/>
    <property type="match status" value="1"/>
</dbReference>
<dbReference type="GO" id="GO:0050660">
    <property type="term" value="F:flavin adenine dinucleotide binding"/>
    <property type="evidence" value="ECO:0007669"/>
    <property type="project" value="TreeGrafter"/>
</dbReference>
<dbReference type="Gene3D" id="3.50.50.100">
    <property type="match status" value="1"/>
</dbReference>
<dbReference type="AlphaFoldDB" id="A0A9N9VEV6"/>
<sequence>MAKNIVIIGGSHAGVSTAQRLLKSASTPTAIKVTLITPNSHMYWNLASPRGLIPGNYEKDELFLEIKSGFKQYSSDRFELVLGTAVGLDEASQTVTVRCAEKEKSVAYDMLVLASGSRTLDSSPFKNIGTTEETRSALKDLQARVEAAKSITVAGAGVTGVEVAGELGSAFGKEKKIILLAPGPRVLEDMLEVNSDIATKELQRLGVEVQLRSRVKESVIGSNGQYEIILSSGTTVTTDLYIPTFGLAPNSSYVPAKFLTSQGFVKVDEFLQVTGAKNIWAIGDVSDLEQSQWIKAEYQSAHLAKNLIKILQNQAPQAYKKATTPIMGLSVGKDISTGHYGNWRIPTFVARYLRKTLFLEKLTGIVTGTAF</sequence>
<reference evidence="6" key="1">
    <citation type="submission" date="2021-10" db="EMBL/GenBank/DDBJ databases">
        <authorList>
            <person name="Piombo E."/>
        </authorList>
    </citation>
    <scope>NUCLEOTIDE SEQUENCE</scope>
</reference>
<accession>A0A9N9VEV6</accession>
<evidence type="ECO:0000256" key="1">
    <source>
        <dbReference type="ARBA" id="ARBA00006442"/>
    </source>
</evidence>
<evidence type="ECO:0000313" key="7">
    <source>
        <dbReference type="Proteomes" id="UP000696573"/>
    </source>
</evidence>
<organism evidence="6 7">
    <name type="scientific">Clonostachys rhizophaga</name>
    <dbReference type="NCBI Taxonomy" id="160324"/>
    <lineage>
        <taxon>Eukaryota</taxon>
        <taxon>Fungi</taxon>
        <taxon>Dikarya</taxon>
        <taxon>Ascomycota</taxon>
        <taxon>Pezizomycotina</taxon>
        <taxon>Sordariomycetes</taxon>
        <taxon>Hypocreomycetidae</taxon>
        <taxon>Hypocreales</taxon>
        <taxon>Bionectriaceae</taxon>
        <taxon>Clonostachys</taxon>
    </lineage>
</organism>
<keyword evidence="3" id="KW-0274">FAD</keyword>
<evidence type="ECO:0000259" key="5">
    <source>
        <dbReference type="Pfam" id="PF07992"/>
    </source>
</evidence>
<dbReference type="PRINTS" id="PR00368">
    <property type="entry name" value="FADPNR"/>
</dbReference>
<evidence type="ECO:0000256" key="2">
    <source>
        <dbReference type="ARBA" id="ARBA00022630"/>
    </source>
</evidence>
<dbReference type="GO" id="GO:0004174">
    <property type="term" value="F:electron-transferring-flavoprotein dehydrogenase activity"/>
    <property type="evidence" value="ECO:0007669"/>
    <property type="project" value="TreeGrafter"/>
</dbReference>